<feature type="domain" description="TauD/TfdA-like" evidence="6">
    <location>
        <begin position="5"/>
        <end position="275"/>
    </location>
</feature>
<evidence type="ECO:0000256" key="4">
    <source>
        <dbReference type="ARBA" id="ARBA00023002"/>
    </source>
</evidence>
<evidence type="ECO:0000256" key="5">
    <source>
        <dbReference type="ARBA" id="ARBA00023004"/>
    </source>
</evidence>
<sequence length="288" mass="32004">MAVTVRPVCEAVGAEISGVDLRRLSDQDFAMIERAWTQHSMILLRGQQLSDDDLLAFSRRFGELDPPPNQERGRISPPGYPDVYVVSNVLDAQGDPIGALGAGEAVWHTDMSYLDTPPDASMLYSLEIPENGGNTWFCGMQAACAALPADLAKRIEGRRVKHDGTYNSGGYLRKGVTPTDDPMAAPGAWHPAILRHPGNGRATLYLGRRRNSYIEGYSREDSDALLEALWAHATEARFIYQHVWKLGDLVMWDNRSTMHRRDPFDGTARRIMHRTQIKGTTRPVAFAA</sequence>
<keyword evidence="4" id="KW-0560">Oxidoreductase</keyword>
<protein>
    <submittedName>
        <fullName evidence="7">TauD/TfdA family dioxygenase</fullName>
    </submittedName>
</protein>
<dbReference type="AlphaFoldDB" id="A0A512NFU8"/>
<keyword evidence="8" id="KW-1185">Reference proteome</keyword>
<dbReference type="InterPro" id="IPR003819">
    <property type="entry name" value="TauD/TfdA-like"/>
</dbReference>
<dbReference type="SUPFAM" id="SSF51197">
    <property type="entry name" value="Clavaminate synthase-like"/>
    <property type="match status" value="1"/>
</dbReference>
<organism evidence="7 8">
    <name type="scientific">Reyranella soli</name>
    <dbReference type="NCBI Taxonomy" id="1230389"/>
    <lineage>
        <taxon>Bacteria</taxon>
        <taxon>Pseudomonadati</taxon>
        <taxon>Pseudomonadota</taxon>
        <taxon>Alphaproteobacteria</taxon>
        <taxon>Hyphomicrobiales</taxon>
        <taxon>Reyranellaceae</taxon>
        <taxon>Reyranella</taxon>
    </lineage>
</organism>
<dbReference type="RefSeq" id="WP_147152467.1">
    <property type="nucleotide sequence ID" value="NZ_BKAJ01000088.1"/>
</dbReference>
<dbReference type="InterPro" id="IPR051323">
    <property type="entry name" value="AtsK-like"/>
</dbReference>
<dbReference type="PANTHER" id="PTHR30468:SF1">
    <property type="entry name" value="ALPHA-KETOGLUTARATE-DEPENDENT SULFONATE DIOXYGENASE"/>
    <property type="match status" value="1"/>
</dbReference>
<evidence type="ECO:0000259" key="6">
    <source>
        <dbReference type="Pfam" id="PF02668"/>
    </source>
</evidence>
<name>A0A512NFU8_9HYPH</name>
<dbReference type="InterPro" id="IPR042098">
    <property type="entry name" value="TauD-like_sf"/>
</dbReference>
<keyword evidence="2" id="KW-0479">Metal-binding</keyword>
<accession>A0A512NFU8</accession>
<dbReference type="OrthoDB" id="7346227at2"/>
<evidence type="ECO:0000256" key="3">
    <source>
        <dbReference type="ARBA" id="ARBA00022964"/>
    </source>
</evidence>
<dbReference type="PANTHER" id="PTHR30468">
    <property type="entry name" value="ALPHA-KETOGLUTARATE-DEPENDENT SULFONATE DIOXYGENASE"/>
    <property type="match status" value="1"/>
</dbReference>
<reference evidence="7 8" key="1">
    <citation type="submission" date="2019-07" db="EMBL/GenBank/DDBJ databases">
        <title>Whole genome shotgun sequence of Reyranella soli NBRC 108950.</title>
        <authorList>
            <person name="Hosoyama A."/>
            <person name="Uohara A."/>
            <person name="Ohji S."/>
            <person name="Ichikawa N."/>
        </authorList>
    </citation>
    <scope>NUCLEOTIDE SEQUENCE [LARGE SCALE GENOMIC DNA]</scope>
    <source>
        <strain evidence="7 8">NBRC 108950</strain>
    </source>
</reference>
<evidence type="ECO:0000256" key="1">
    <source>
        <dbReference type="ARBA" id="ARBA00005896"/>
    </source>
</evidence>
<comment type="caution">
    <text evidence="7">The sequence shown here is derived from an EMBL/GenBank/DDBJ whole genome shotgun (WGS) entry which is preliminary data.</text>
</comment>
<comment type="similarity">
    <text evidence="1">Belongs to the TfdA dioxygenase family.</text>
</comment>
<dbReference type="EMBL" id="BKAJ01000088">
    <property type="protein sequence ID" value="GEP57823.1"/>
    <property type="molecule type" value="Genomic_DNA"/>
</dbReference>
<keyword evidence="3 7" id="KW-0223">Dioxygenase</keyword>
<keyword evidence="5" id="KW-0408">Iron</keyword>
<dbReference type="GO" id="GO:0000908">
    <property type="term" value="F:taurine dioxygenase activity"/>
    <property type="evidence" value="ECO:0007669"/>
    <property type="project" value="TreeGrafter"/>
</dbReference>
<dbReference type="Pfam" id="PF02668">
    <property type="entry name" value="TauD"/>
    <property type="match status" value="1"/>
</dbReference>
<dbReference type="GO" id="GO:0046872">
    <property type="term" value="F:metal ion binding"/>
    <property type="evidence" value="ECO:0007669"/>
    <property type="project" value="UniProtKB-KW"/>
</dbReference>
<dbReference type="GO" id="GO:0005737">
    <property type="term" value="C:cytoplasm"/>
    <property type="evidence" value="ECO:0007669"/>
    <property type="project" value="TreeGrafter"/>
</dbReference>
<proteinExistence type="inferred from homology"/>
<evidence type="ECO:0000313" key="8">
    <source>
        <dbReference type="Proteomes" id="UP000321058"/>
    </source>
</evidence>
<dbReference type="Proteomes" id="UP000321058">
    <property type="component" value="Unassembled WGS sequence"/>
</dbReference>
<dbReference type="Gene3D" id="3.60.130.10">
    <property type="entry name" value="Clavaminate synthase-like"/>
    <property type="match status" value="1"/>
</dbReference>
<dbReference type="GO" id="GO:0006790">
    <property type="term" value="P:sulfur compound metabolic process"/>
    <property type="evidence" value="ECO:0007669"/>
    <property type="project" value="TreeGrafter"/>
</dbReference>
<evidence type="ECO:0000256" key="2">
    <source>
        <dbReference type="ARBA" id="ARBA00022723"/>
    </source>
</evidence>
<evidence type="ECO:0000313" key="7">
    <source>
        <dbReference type="EMBL" id="GEP57823.1"/>
    </source>
</evidence>
<gene>
    <name evidence="7" type="ORF">RSO01_49890</name>
</gene>